<evidence type="ECO:0000313" key="1">
    <source>
        <dbReference type="EMBL" id="COZ73120.1"/>
    </source>
</evidence>
<accession>A0A916LET5</accession>
<protein>
    <submittedName>
        <fullName evidence="1">Pyruvate dehydrogenase E2 component (Dihydrolipoamide acetyltransferase)</fullName>
    </submittedName>
</protein>
<comment type="caution">
    <text evidence="1">The sequence shown here is derived from an EMBL/GenBank/DDBJ whole genome shotgun (WGS) entry which is preliminary data.</text>
</comment>
<dbReference type="Proteomes" id="UP000039021">
    <property type="component" value="Unassembled WGS sequence"/>
</dbReference>
<proteinExistence type="predicted"/>
<keyword evidence="1" id="KW-0670">Pyruvate</keyword>
<organism evidence="1 2">
    <name type="scientific">Mycobacterium tuberculosis</name>
    <dbReference type="NCBI Taxonomy" id="1773"/>
    <lineage>
        <taxon>Bacteria</taxon>
        <taxon>Bacillati</taxon>
        <taxon>Actinomycetota</taxon>
        <taxon>Actinomycetes</taxon>
        <taxon>Mycobacteriales</taxon>
        <taxon>Mycobacteriaceae</taxon>
        <taxon>Mycobacterium</taxon>
        <taxon>Mycobacterium tuberculosis complex</taxon>
    </lineage>
</organism>
<dbReference type="EMBL" id="CSBK01002339">
    <property type="protein sequence ID" value="COZ73120.1"/>
    <property type="molecule type" value="Genomic_DNA"/>
</dbReference>
<dbReference type="AlphaFoldDB" id="A0A916LET5"/>
<reference evidence="2" key="1">
    <citation type="submission" date="2015-03" db="EMBL/GenBank/DDBJ databases">
        <authorList>
            <consortium name="Pathogen Informatics"/>
        </authorList>
    </citation>
    <scope>NUCLEOTIDE SEQUENCE [LARGE SCALE GENOMIC DNA]</scope>
    <source>
        <strain evidence="2">N09902308</strain>
    </source>
</reference>
<sequence length="38" mass="4006">MTTVLATLPADHGCSDDHRGALFFLSINELTRCAAVTG</sequence>
<name>A0A916LET5_MYCTX</name>
<gene>
    <name evidence="1" type="ORF">ERS007739_04073</name>
</gene>
<evidence type="ECO:0000313" key="2">
    <source>
        <dbReference type="Proteomes" id="UP000039021"/>
    </source>
</evidence>